<organism evidence="3 4">
    <name type="scientific">Halomonas casei</name>
    <dbReference type="NCBI Taxonomy" id="2742613"/>
    <lineage>
        <taxon>Bacteria</taxon>
        <taxon>Pseudomonadati</taxon>
        <taxon>Pseudomonadota</taxon>
        <taxon>Gammaproteobacteria</taxon>
        <taxon>Oceanospirillales</taxon>
        <taxon>Halomonadaceae</taxon>
        <taxon>Halomonas</taxon>
    </lineage>
</organism>
<dbReference type="EMBL" id="RRZD01000021">
    <property type="protein sequence ID" value="MBE0401615.1"/>
    <property type="molecule type" value="Genomic_DNA"/>
</dbReference>
<reference evidence="3 4" key="1">
    <citation type="submission" date="2020-07" db="EMBL/GenBank/DDBJ databases">
        <title>Halophilic bacteria isolated from french cheeses.</title>
        <authorList>
            <person name="Kothe C.I."/>
            <person name="Farah-Kraiem B."/>
            <person name="Renault P."/>
            <person name="Dridi B."/>
        </authorList>
    </citation>
    <scope>NUCLEOTIDE SEQUENCE [LARGE SCALE GENOMIC DNA]</scope>
    <source>
        <strain evidence="3 4">FME1</strain>
    </source>
</reference>
<dbReference type="Pfam" id="PF03401">
    <property type="entry name" value="TctC"/>
    <property type="match status" value="1"/>
</dbReference>
<keyword evidence="4" id="KW-1185">Reference proteome</keyword>
<evidence type="ECO:0000313" key="3">
    <source>
        <dbReference type="EMBL" id="MBE0401615.1"/>
    </source>
</evidence>
<comment type="caution">
    <text evidence="3">The sequence shown here is derived from an EMBL/GenBank/DDBJ whole genome shotgun (WGS) entry which is preliminary data.</text>
</comment>
<feature type="chain" id="PRO_5045597363" evidence="2">
    <location>
        <begin position="29"/>
        <end position="332"/>
    </location>
</feature>
<proteinExistence type="inferred from homology"/>
<comment type="similarity">
    <text evidence="1">Belongs to the UPF0065 (bug) family.</text>
</comment>
<dbReference type="RefSeq" id="WP_096282403.1">
    <property type="nucleotide sequence ID" value="NZ_CBCSBM010000018.1"/>
</dbReference>
<dbReference type="CDD" id="cd07012">
    <property type="entry name" value="PBP2_Bug_TTT"/>
    <property type="match status" value="1"/>
</dbReference>
<gene>
    <name evidence="3" type="ORF">EI168_16120</name>
</gene>
<dbReference type="Proteomes" id="UP001645039">
    <property type="component" value="Unassembled WGS sequence"/>
</dbReference>
<sequence>MINKKKVIATAMLGFSLTAAITPLTATAQESWPTQKITFVVALGPGGSADRTARALAQRLQEDLGTPISVVNQNGGGGHVGHTYFHNMPADGSYFLASSIHPYISNAILGFDATYDLSDFAFINGQWNDYDLFAVNADTPYETLADFMAAAKDNPGRLSVSVVPGSTGAINLELALEAFGLDKTAVNIVTYQSGGAARTAVAGGQVDMTVLAADGTLSIQEYIRPLALAADTASEDWDAPTLNAALEESGYEPVPVLAGSMRGLAAHAAFKESNPEAFQQMVDAYHNALQDETFVSRLEAQDIGAEWLGPERTTEIIESNFEILKQYSPEAE</sequence>
<name>A0ABR9F8W6_9GAMM</name>
<dbReference type="InterPro" id="IPR042100">
    <property type="entry name" value="Bug_dom1"/>
</dbReference>
<evidence type="ECO:0000313" key="4">
    <source>
        <dbReference type="Proteomes" id="UP001645039"/>
    </source>
</evidence>
<dbReference type="PANTHER" id="PTHR42928">
    <property type="entry name" value="TRICARBOXYLATE-BINDING PROTEIN"/>
    <property type="match status" value="1"/>
</dbReference>
<keyword evidence="2" id="KW-0732">Signal</keyword>
<protein>
    <submittedName>
        <fullName evidence="3">Tripartite tricarboxylate transporter substrate binding protein</fullName>
    </submittedName>
</protein>
<dbReference type="PANTHER" id="PTHR42928:SF5">
    <property type="entry name" value="BLR1237 PROTEIN"/>
    <property type="match status" value="1"/>
</dbReference>
<dbReference type="Gene3D" id="3.40.190.150">
    <property type="entry name" value="Bordetella uptake gene, domain 1"/>
    <property type="match status" value="1"/>
</dbReference>
<evidence type="ECO:0000256" key="2">
    <source>
        <dbReference type="SAM" id="SignalP"/>
    </source>
</evidence>
<dbReference type="SUPFAM" id="SSF53850">
    <property type="entry name" value="Periplasmic binding protein-like II"/>
    <property type="match status" value="1"/>
</dbReference>
<dbReference type="Gene3D" id="3.40.190.10">
    <property type="entry name" value="Periplasmic binding protein-like II"/>
    <property type="match status" value="1"/>
</dbReference>
<feature type="signal peptide" evidence="2">
    <location>
        <begin position="1"/>
        <end position="28"/>
    </location>
</feature>
<accession>A0ABR9F8W6</accession>
<dbReference type="InterPro" id="IPR005064">
    <property type="entry name" value="BUG"/>
</dbReference>
<dbReference type="PIRSF" id="PIRSF017082">
    <property type="entry name" value="YflP"/>
    <property type="match status" value="1"/>
</dbReference>
<evidence type="ECO:0000256" key="1">
    <source>
        <dbReference type="ARBA" id="ARBA00006987"/>
    </source>
</evidence>